<evidence type="ECO:0000313" key="2">
    <source>
        <dbReference type="Proteomes" id="UP000548476"/>
    </source>
</evidence>
<protein>
    <submittedName>
        <fullName evidence="1">SAM-dependent methyltransferase</fullName>
    </submittedName>
</protein>
<sequence>MRTNYTEVFRDEKAVEKYEREVYAPRSFSTHVSARQRQWLRAFTETAFERPPVHHDFACGTGRALRMLDGLTSGAHGYDTSEAMLSKARELGVPADLHLVGETGPLPGTVDGQREPNLVTMFRLLLNAPREVRDRAMEFAAGMLPTPDSGLLIVENHGNAGSLRHLRKAAGRVEEGRWFAELSHAEIGELFERHGFELLTRQGFTLLTQGFYKIPPVSWVAPGFDSWASRRSFLSGCATNVLYIARRLGLGARRTGPDASSGPVRPHVCA</sequence>
<evidence type="ECO:0000313" key="1">
    <source>
        <dbReference type="EMBL" id="MBB6033384.1"/>
    </source>
</evidence>
<dbReference type="Pfam" id="PF13489">
    <property type="entry name" value="Methyltransf_23"/>
    <property type="match status" value="1"/>
</dbReference>
<dbReference type="Proteomes" id="UP000548476">
    <property type="component" value="Unassembled WGS sequence"/>
</dbReference>
<organism evidence="1 2">
    <name type="scientific">Phytomonospora endophytica</name>
    <dbReference type="NCBI Taxonomy" id="714109"/>
    <lineage>
        <taxon>Bacteria</taxon>
        <taxon>Bacillati</taxon>
        <taxon>Actinomycetota</taxon>
        <taxon>Actinomycetes</taxon>
        <taxon>Micromonosporales</taxon>
        <taxon>Micromonosporaceae</taxon>
        <taxon>Phytomonospora</taxon>
    </lineage>
</organism>
<dbReference type="Gene3D" id="3.40.50.150">
    <property type="entry name" value="Vaccinia Virus protein VP39"/>
    <property type="match status" value="1"/>
</dbReference>
<keyword evidence="2" id="KW-1185">Reference proteome</keyword>
<accession>A0A841FC70</accession>
<dbReference type="GO" id="GO:0008168">
    <property type="term" value="F:methyltransferase activity"/>
    <property type="evidence" value="ECO:0007669"/>
    <property type="project" value="UniProtKB-KW"/>
</dbReference>
<dbReference type="SUPFAM" id="SSF53335">
    <property type="entry name" value="S-adenosyl-L-methionine-dependent methyltransferases"/>
    <property type="match status" value="1"/>
</dbReference>
<reference evidence="1 2" key="1">
    <citation type="submission" date="2020-08" db="EMBL/GenBank/DDBJ databases">
        <title>Genomic Encyclopedia of Type Strains, Phase IV (KMG-IV): sequencing the most valuable type-strain genomes for metagenomic binning, comparative biology and taxonomic classification.</title>
        <authorList>
            <person name="Goeker M."/>
        </authorList>
    </citation>
    <scope>NUCLEOTIDE SEQUENCE [LARGE SCALE GENOMIC DNA]</scope>
    <source>
        <strain evidence="1 2">YIM 65646</strain>
    </source>
</reference>
<keyword evidence="1" id="KW-0808">Transferase</keyword>
<dbReference type="RefSeq" id="WP_184786247.1">
    <property type="nucleotide sequence ID" value="NZ_BONT01000097.1"/>
</dbReference>
<name>A0A841FC70_9ACTN</name>
<dbReference type="EMBL" id="JACHGT010000002">
    <property type="protein sequence ID" value="MBB6033384.1"/>
    <property type="molecule type" value="Genomic_DNA"/>
</dbReference>
<proteinExistence type="predicted"/>
<comment type="caution">
    <text evidence="1">The sequence shown here is derived from an EMBL/GenBank/DDBJ whole genome shotgun (WGS) entry which is preliminary data.</text>
</comment>
<keyword evidence="1" id="KW-0489">Methyltransferase</keyword>
<dbReference type="GO" id="GO:0032259">
    <property type="term" value="P:methylation"/>
    <property type="evidence" value="ECO:0007669"/>
    <property type="project" value="UniProtKB-KW"/>
</dbReference>
<dbReference type="InterPro" id="IPR029063">
    <property type="entry name" value="SAM-dependent_MTases_sf"/>
</dbReference>
<dbReference type="AlphaFoldDB" id="A0A841FC70"/>
<gene>
    <name evidence="1" type="ORF">HNR73_001231</name>
</gene>